<gene>
    <name evidence="3" type="ORF">UW55_C0018G0004</name>
</gene>
<feature type="region of interest" description="Disordered" evidence="1">
    <location>
        <begin position="84"/>
        <end position="120"/>
    </location>
</feature>
<evidence type="ECO:0000256" key="1">
    <source>
        <dbReference type="SAM" id="MobiDB-lite"/>
    </source>
</evidence>
<evidence type="ECO:0000256" key="2">
    <source>
        <dbReference type="SAM" id="Phobius"/>
    </source>
</evidence>
<evidence type="ECO:0000313" key="4">
    <source>
        <dbReference type="Proteomes" id="UP000033945"/>
    </source>
</evidence>
<sequence>MVDIGMDNGINNTEQAKDLLIYYVVLAAAAILVLVWYFFVYPNRNLPAKPSVKPGQNLVKVRDDLVGSYNDSANKLSPTQLKTVQKSLQKSASNSSNQLTNTQLEDTANSLKNAPKFSDF</sequence>
<keyword evidence="2" id="KW-0812">Transmembrane</keyword>
<protein>
    <submittedName>
        <fullName evidence="3">Uncharacterized protein</fullName>
    </submittedName>
</protein>
<dbReference type="AlphaFoldDB" id="A0A0G1L0B8"/>
<dbReference type="Proteomes" id="UP000033945">
    <property type="component" value="Unassembled WGS sequence"/>
</dbReference>
<name>A0A0G1L0B8_9BACT</name>
<accession>A0A0G1L0B8</accession>
<organism evidence="3 4">
    <name type="scientific">Candidatus Giovannonibacteria bacterium GW2011_GWA2_44_26</name>
    <dbReference type="NCBI Taxonomy" id="1618648"/>
    <lineage>
        <taxon>Bacteria</taxon>
        <taxon>Candidatus Giovannoniibacteriota</taxon>
    </lineage>
</organism>
<comment type="caution">
    <text evidence="3">The sequence shown here is derived from an EMBL/GenBank/DDBJ whole genome shotgun (WGS) entry which is preliminary data.</text>
</comment>
<reference evidence="3 4" key="1">
    <citation type="journal article" date="2015" name="Nature">
        <title>rRNA introns, odd ribosomes, and small enigmatic genomes across a large radiation of phyla.</title>
        <authorList>
            <person name="Brown C.T."/>
            <person name="Hug L.A."/>
            <person name="Thomas B.C."/>
            <person name="Sharon I."/>
            <person name="Castelle C.J."/>
            <person name="Singh A."/>
            <person name="Wilkins M.J."/>
            <person name="Williams K.H."/>
            <person name="Banfield J.F."/>
        </authorList>
    </citation>
    <scope>NUCLEOTIDE SEQUENCE [LARGE SCALE GENOMIC DNA]</scope>
</reference>
<proteinExistence type="predicted"/>
<evidence type="ECO:0000313" key="3">
    <source>
        <dbReference type="EMBL" id="KKT62037.1"/>
    </source>
</evidence>
<dbReference type="EMBL" id="LCIT01000018">
    <property type="protein sequence ID" value="KKT62037.1"/>
    <property type="molecule type" value="Genomic_DNA"/>
</dbReference>
<feature type="compositionally biased region" description="Polar residues" evidence="1">
    <location>
        <begin position="84"/>
        <end position="112"/>
    </location>
</feature>
<feature type="transmembrane region" description="Helical" evidence="2">
    <location>
        <begin position="20"/>
        <end position="40"/>
    </location>
</feature>
<keyword evidence="2" id="KW-1133">Transmembrane helix</keyword>
<keyword evidence="2" id="KW-0472">Membrane</keyword>